<comment type="caution">
    <text evidence="2">The sequence shown here is derived from an EMBL/GenBank/DDBJ whole genome shotgun (WGS) entry which is preliminary data.</text>
</comment>
<feature type="region of interest" description="Disordered" evidence="1">
    <location>
        <begin position="55"/>
        <end position="116"/>
    </location>
</feature>
<feature type="compositionally biased region" description="Low complexity" evidence="1">
    <location>
        <begin position="106"/>
        <end position="116"/>
    </location>
</feature>
<reference evidence="2" key="1">
    <citation type="journal article" date="2020" name="bioRxiv">
        <title>Whole genome comparisons of ergot fungi reveals the divergence and evolution of species within the genus Claviceps are the result of varying mechanisms driving genome evolution and host range expansion.</title>
        <authorList>
            <person name="Wyka S.A."/>
            <person name="Mondo S.J."/>
            <person name="Liu M."/>
            <person name="Dettman J."/>
            <person name="Nalam V."/>
            <person name="Broders K.D."/>
        </authorList>
    </citation>
    <scope>NUCLEOTIDE SEQUENCE</scope>
    <source>
        <strain evidence="2">CCC 489</strain>
    </source>
</reference>
<gene>
    <name evidence="2" type="ORF">E4U42_006429</name>
</gene>
<proteinExistence type="predicted"/>
<dbReference type="OrthoDB" id="5305647at2759"/>
<feature type="non-terminal residue" evidence="2">
    <location>
        <position position="116"/>
    </location>
</feature>
<evidence type="ECO:0000256" key="1">
    <source>
        <dbReference type="SAM" id="MobiDB-lite"/>
    </source>
</evidence>
<dbReference type="Proteomes" id="UP000811619">
    <property type="component" value="Unassembled WGS sequence"/>
</dbReference>
<dbReference type="EMBL" id="SRPY01000655">
    <property type="protein sequence ID" value="KAG5919713.1"/>
    <property type="molecule type" value="Genomic_DNA"/>
</dbReference>
<evidence type="ECO:0000313" key="3">
    <source>
        <dbReference type="Proteomes" id="UP000811619"/>
    </source>
</evidence>
<keyword evidence="3" id="KW-1185">Reference proteome</keyword>
<name>A0A8K0J2D0_9HYPO</name>
<feature type="region of interest" description="Disordered" evidence="1">
    <location>
        <begin position="1"/>
        <end position="38"/>
    </location>
</feature>
<evidence type="ECO:0000313" key="2">
    <source>
        <dbReference type="EMBL" id="KAG5919713.1"/>
    </source>
</evidence>
<feature type="compositionally biased region" description="Polar residues" evidence="1">
    <location>
        <begin position="58"/>
        <end position="69"/>
    </location>
</feature>
<feature type="compositionally biased region" description="Pro residues" evidence="1">
    <location>
        <begin position="70"/>
        <end position="80"/>
    </location>
</feature>
<accession>A0A8K0J2D0</accession>
<organism evidence="2 3">
    <name type="scientific">Claviceps africana</name>
    <dbReference type="NCBI Taxonomy" id="83212"/>
    <lineage>
        <taxon>Eukaryota</taxon>
        <taxon>Fungi</taxon>
        <taxon>Dikarya</taxon>
        <taxon>Ascomycota</taxon>
        <taxon>Pezizomycotina</taxon>
        <taxon>Sordariomycetes</taxon>
        <taxon>Hypocreomycetidae</taxon>
        <taxon>Hypocreales</taxon>
        <taxon>Clavicipitaceae</taxon>
        <taxon>Claviceps</taxon>
    </lineage>
</organism>
<protein>
    <submittedName>
        <fullName evidence="2">Uncharacterized protein</fullName>
    </submittedName>
</protein>
<dbReference type="AlphaFoldDB" id="A0A8K0J2D0"/>
<sequence>MDRPPDSAAQRRRQTNKANGRVGSIDMRPTLARDVHPGQSPKLAVLWLSAEADMDGLTPSSYQNFQASKTPPPPPPPPSHPATDALRREIENLLSHHHLVTPTPTPAATPAASQLR</sequence>